<sequence>MHNRNKAFGDGEVLEAGMQAGLDGTPLESCPYPAGSAARVVWSEGWRCGTDEPDVVADQVKIFG</sequence>
<dbReference type="InterPro" id="IPR007040">
    <property type="entry name" value="Ribosome_modulation_factor"/>
</dbReference>
<proteinExistence type="predicted"/>
<dbReference type="NCBIfam" id="NF041886">
    <property type="entry name" value="Rmf_CrpP_fam"/>
    <property type="match status" value="1"/>
</dbReference>
<evidence type="ECO:0000256" key="2">
    <source>
        <dbReference type="ARBA" id="ARBA00022845"/>
    </source>
</evidence>
<dbReference type="RefSeq" id="WP_430395061.1">
    <property type="nucleotide sequence ID" value="NZ_JABEPP010000003.1"/>
</dbReference>
<protein>
    <submittedName>
        <fullName evidence="3">Uncharacterized protein</fullName>
    </submittedName>
</protein>
<organism evidence="3 4">
    <name type="scientific">Enterovirga aerilata</name>
    <dbReference type="NCBI Taxonomy" id="2730920"/>
    <lineage>
        <taxon>Bacteria</taxon>
        <taxon>Pseudomonadati</taxon>
        <taxon>Pseudomonadota</taxon>
        <taxon>Alphaproteobacteria</taxon>
        <taxon>Hyphomicrobiales</taxon>
        <taxon>Methylobacteriaceae</taxon>
        <taxon>Enterovirga</taxon>
    </lineage>
</organism>
<dbReference type="AlphaFoldDB" id="A0A849I7X8"/>
<evidence type="ECO:0000313" key="4">
    <source>
        <dbReference type="Proteomes" id="UP000564885"/>
    </source>
</evidence>
<dbReference type="Pfam" id="PF04957">
    <property type="entry name" value="RMF"/>
    <property type="match status" value="1"/>
</dbReference>
<gene>
    <name evidence="3" type="ORF">HJG44_13615</name>
</gene>
<accession>A0A849I7X8</accession>
<reference evidence="3 4" key="1">
    <citation type="submission" date="2020-04" db="EMBL/GenBank/DDBJ databases">
        <title>Enterovirga sp. isolate from soil.</title>
        <authorList>
            <person name="Chea S."/>
            <person name="Kim D.-U."/>
        </authorList>
    </citation>
    <scope>NUCLEOTIDE SEQUENCE [LARGE SCALE GENOMIC DNA]</scope>
    <source>
        <strain evidence="3 4">DB1703</strain>
    </source>
</reference>
<dbReference type="Proteomes" id="UP000564885">
    <property type="component" value="Unassembled WGS sequence"/>
</dbReference>
<comment type="caution">
    <text evidence="3">The sequence shown here is derived from an EMBL/GenBank/DDBJ whole genome shotgun (WGS) entry which is preliminary data.</text>
</comment>
<dbReference type="Gene3D" id="1.10.10.620">
    <property type="entry name" value="ribosome modulation factor like domain"/>
    <property type="match status" value="1"/>
</dbReference>
<keyword evidence="4" id="KW-1185">Reference proteome</keyword>
<keyword evidence="1" id="KW-0963">Cytoplasm</keyword>
<keyword evidence="2" id="KW-0810">Translation regulation</keyword>
<evidence type="ECO:0000313" key="3">
    <source>
        <dbReference type="EMBL" id="NNM73421.1"/>
    </source>
</evidence>
<evidence type="ECO:0000256" key="1">
    <source>
        <dbReference type="ARBA" id="ARBA00022490"/>
    </source>
</evidence>
<dbReference type="GO" id="GO:0006417">
    <property type="term" value="P:regulation of translation"/>
    <property type="evidence" value="ECO:0007669"/>
    <property type="project" value="UniProtKB-KW"/>
</dbReference>
<dbReference type="InterPro" id="IPR023200">
    <property type="entry name" value="RMF_sf"/>
</dbReference>
<dbReference type="EMBL" id="JABEPP010000003">
    <property type="protein sequence ID" value="NNM73421.1"/>
    <property type="molecule type" value="Genomic_DNA"/>
</dbReference>
<name>A0A849I7X8_9HYPH</name>